<feature type="DNA-binding region" description="Fork-head" evidence="2">
    <location>
        <begin position="289"/>
        <end position="377"/>
    </location>
</feature>
<name>R1FV26_BOTPV</name>
<evidence type="ECO:0000313" key="6">
    <source>
        <dbReference type="Proteomes" id="UP000013521"/>
    </source>
</evidence>
<evidence type="ECO:0000256" key="2">
    <source>
        <dbReference type="PROSITE-ProRule" id="PRU00089"/>
    </source>
</evidence>
<gene>
    <name evidence="5" type="ORF">UCRNP2_10333</name>
</gene>
<dbReference type="KEGG" id="npa:UCRNP2_10333"/>
<protein>
    <recommendedName>
        <fullName evidence="4">Fork-head domain-containing protein</fullName>
    </recommendedName>
</protein>
<dbReference type="OrthoDB" id="3945610at2759"/>
<reference evidence="6" key="1">
    <citation type="journal article" date="2013" name="Genome Announc.">
        <title>Draft genome sequence of Neofusicoccum parvum isolate UCR-NP2, a fungal vascular pathogen associated with grapevine cankers.</title>
        <authorList>
            <person name="Blanco-Ulate B."/>
            <person name="Rolshausen P."/>
            <person name="Cantu D."/>
        </authorList>
    </citation>
    <scope>NUCLEOTIDE SEQUENCE [LARGE SCALE GENOMIC DNA]</scope>
    <source>
        <strain evidence="6">UCR-NP2</strain>
    </source>
</reference>
<keyword evidence="2" id="KW-0539">Nucleus</keyword>
<dbReference type="GO" id="GO:0003700">
    <property type="term" value="F:DNA-binding transcription factor activity"/>
    <property type="evidence" value="ECO:0007669"/>
    <property type="project" value="InterPro"/>
</dbReference>
<proteinExistence type="predicted"/>
<dbReference type="InterPro" id="IPR001766">
    <property type="entry name" value="Fork_head_dom"/>
</dbReference>
<evidence type="ECO:0000256" key="1">
    <source>
        <dbReference type="ARBA" id="ARBA00023125"/>
    </source>
</evidence>
<feature type="domain" description="Fork-head" evidence="4">
    <location>
        <begin position="289"/>
        <end position="377"/>
    </location>
</feature>
<dbReference type="HOGENOM" id="CLU_715705_0_0_1"/>
<dbReference type="GO" id="GO:0043565">
    <property type="term" value="F:sequence-specific DNA binding"/>
    <property type="evidence" value="ECO:0007669"/>
    <property type="project" value="InterPro"/>
</dbReference>
<comment type="subcellular location">
    <subcellularLocation>
        <location evidence="2">Nucleus</location>
    </subcellularLocation>
</comment>
<dbReference type="AlphaFoldDB" id="R1FV26"/>
<feature type="compositionally biased region" description="Low complexity" evidence="3">
    <location>
        <begin position="48"/>
        <end position="98"/>
    </location>
</feature>
<evidence type="ECO:0000313" key="5">
    <source>
        <dbReference type="EMBL" id="EOD42930.1"/>
    </source>
</evidence>
<accession>R1FV26</accession>
<dbReference type="EMBL" id="KB916926">
    <property type="protein sequence ID" value="EOD42930.1"/>
    <property type="molecule type" value="Genomic_DNA"/>
</dbReference>
<feature type="region of interest" description="Disordered" evidence="3">
    <location>
        <begin position="42"/>
        <end position="98"/>
    </location>
</feature>
<dbReference type="Proteomes" id="UP000013521">
    <property type="component" value="Unassembled WGS sequence"/>
</dbReference>
<evidence type="ECO:0000259" key="4">
    <source>
        <dbReference type="PROSITE" id="PS50039"/>
    </source>
</evidence>
<feature type="region of interest" description="Disordered" evidence="3">
    <location>
        <begin position="248"/>
        <end position="293"/>
    </location>
</feature>
<keyword evidence="1 2" id="KW-0238">DNA-binding</keyword>
<evidence type="ECO:0000256" key="3">
    <source>
        <dbReference type="SAM" id="MobiDB-lite"/>
    </source>
</evidence>
<sequence length="386" mass="40932">MSFSDFSDYNIGNYASSPADLGFEPAELKAFLSSICGDVGTENTDTISPMSSSMDDDTPSSSSRSVEDTPSSSSRSVENTPSSSGSSSSSSSNNNNNSEAFIEVNLDGDVVLRVPASTLTQQGPMAVVQQLTTAYPPPSPWSFSAPSDLAQTVWNDALLPADATSSHVAASLPEVDPQQWADFNSSPLPDPSAFAPSPVPVPGQFDLSVPGQFDLSTPGQFDLSVPSQFDLPVPGQFDLPNYNQFDFPGAPNPAAIQPLGPVSPPAPRPRPRPRPRAASANATGHPRRKTPPGFPGYRWVAQQVALRAGIVQLGDVYAHMAAAWPDFFGAARPSGAWKSGVRHAVGKHFRRVPAGRAPAGGVWYELDPENVMHEEEMWRAVGDGAR</sequence>
<dbReference type="GO" id="GO:0005634">
    <property type="term" value="C:nucleus"/>
    <property type="evidence" value="ECO:0007669"/>
    <property type="project" value="UniProtKB-SubCell"/>
</dbReference>
<dbReference type="PROSITE" id="PS50039">
    <property type="entry name" value="FORK_HEAD_3"/>
    <property type="match status" value="1"/>
</dbReference>
<organism evidence="5 6">
    <name type="scientific">Botryosphaeria parva (strain UCR-NP2)</name>
    <name type="common">Grapevine canker fungus</name>
    <name type="synonym">Neofusicoccum parvum</name>
    <dbReference type="NCBI Taxonomy" id="1287680"/>
    <lineage>
        <taxon>Eukaryota</taxon>
        <taxon>Fungi</taxon>
        <taxon>Dikarya</taxon>
        <taxon>Ascomycota</taxon>
        <taxon>Pezizomycotina</taxon>
        <taxon>Dothideomycetes</taxon>
        <taxon>Dothideomycetes incertae sedis</taxon>
        <taxon>Botryosphaeriales</taxon>
        <taxon>Botryosphaeriaceae</taxon>
        <taxon>Neofusicoccum</taxon>
    </lineage>
</organism>